<evidence type="ECO:0000313" key="3">
    <source>
        <dbReference type="EMBL" id="SVD83947.1"/>
    </source>
</evidence>
<feature type="transmembrane region" description="Helical" evidence="2">
    <location>
        <begin position="12"/>
        <end position="34"/>
    </location>
</feature>
<dbReference type="Pfam" id="PF04351">
    <property type="entry name" value="PilP"/>
    <property type="match status" value="1"/>
</dbReference>
<sequence>VSEVQLNKHVTGMSISTVFLVVFGTVLVTALAHSKIKDLDLVKKSSPPGDRYHSLKARDPFIPLVRKKRVPAKHSLLQSTPKKIPKPKPVTIHKKLKDTPKAKPVATHKELKDTPKAKPVATHKERKEPAGMPLIPMVVYKKIQDTDPKMEANLKYYEKLFNNKAELGKMTDKKYNAVVSRYRDVLLRTQKIRESFLKTELQIPYSKLVFVGIIYKRNQNLALVETQDHKGYAVRIGTFMGPNFGIVEDVNKKSIIIAERY</sequence>
<proteinExistence type="predicted"/>
<feature type="region of interest" description="Disordered" evidence="1">
    <location>
        <begin position="99"/>
        <end position="126"/>
    </location>
</feature>
<keyword evidence="2" id="KW-0812">Transmembrane</keyword>
<organism evidence="3">
    <name type="scientific">marine metagenome</name>
    <dbReference type="NCBI Taxonomy" id="408172"/>
    <lineage>
        <taxon>unclassified sequences</taxon>
        <taxon>metagenomes</taxon>
        <taxon>ecological metagenomes</taxon>
    </lineage>
</organism>
<dbReference type="AlphaFoldDB" id="A0A382YKW9"/>
<feature type="non-terminal residue" evidence="3">
    <location>
        <position position="261"/>
    </location>
</feature>
<reference evidence="3" key="1">
    <citation type="submission" date="2018-05" db="EMBL/GenBank/DDBJ databases">
        <authorList>
            <person name="Lanie J.A."/>
            <person name="Ng W.-L."/>
            <person name="Kazmierczak K.M."/>
            <person name="Andrzejewski T.M."/>
            <person name="Davidsen T.M."/>
            <person name="Wayne K.J."/>
            <person name="Tettelin H."/>
            <person name="Glass J.I."/>
            <person name="Rusch D."/>
            <person name="Podicherti R."/>
            <person name="Tsui H.-C.T."/>
            <person name="Winkler M.E."/>
        </authorList>
    </citation>
    <scope>NUCLEOTIDE SEQUENCE</scope>
</reference>
<dbReference type="InterPro" id="IPR007446">
    <property type="entry name" value="PilP"/>
</dbReference>
<dbReference type="EMBL" id="UINC01176700">
    <property type="protein sequence ID" value="SVD83947.1"/>
    <property type="molecule type" value="Genomic_DNA"/>
</dbReference>
<feature type="non-terminal residue" evidence="3">
    <location>
        <position position="1"/>
    </location>
</feature>
<gene>
    <name evidence="3" type="ORF">METZ01_LOCUS436801</name>
</gene>
<keyword evidence="2" id="KW-1133">Transmembrane helix</keyword>
<keyword evidence="2" id="KW-0472">Membrane</keyword>
<evidence type="ECO:0000256" key="1">
    <source>
        <dbReference type="SAM" id="MobiDB-lite"/>
    </source>
</evidence>
<evidence type="ECO:0008006" key="4">
    <source>
        <dbReference type="Google" id="ProtNLM"/>
    </source>
</evidence>
<dbReference type="Gene3D" id="2.30.30.830">
    <property type="match status" value="1"/>
</dbReference>
<accession>A0A382YKW9</accession>
<protein>
    <recommendedName>
        <fullName evidence="4">Pilus assembly protein PilP</fullName>
    </recommendedName>
</protein>
<name>A0A382YKW9_9ZZZZ</name>
<evidence type="ECO:0000256" key="2">
    <source>
        <dbReference type="SAM" id="Phobius"/>
    </source>
</evidence>